<name>A0A1C3EQY7_9GAMM</name>
<keyword evidence="1" id="KW-0732">Signal</keyword>
<evidence type="ECO:0008006" key="4">
    <source>
        <dbReference type="Google" id="ProtNLM"/>
    </source>
</evidence>
<dbReference type="AlphaFoldDB" id="A0A1C3EQY7"/>
<protein>
    <recommendedName>
        <fullName evidence="4">Cytochrome P460 domain-containing protein</fullName>
    </recommendedName>
</protein>
<dbReference type="Proteomes" id="UP000094936">
    <property type="component" value="Unassembled WGS sequence"/>
</dbReference>
<comment type="caution">
    <text evidence="2">The sequence shown here is derived from an EMBL/GenBank/DDBJ whole genome shotgun (WGS) entry which is preliminary data.</text>
</comment>
<evidence type="ECO:0000256" key="1">
    <source>
        <dbReference type="SAM" id="SignalP"/>
    </source>
</evidence>
<organism evidence="2 3">
    <name type="scientific">Veronia pacifica</name>
    <dbReference type="NCBI Taxonomy" id="1080227"/>
    <lineage>
        <taxon>Bacteria</taxon>
        <taxon>Pseudomonadati</taxon>
        <taxon>Pseudomonadota</taxon>
        <taxon>Gammaproteobacteria</taxon>
        <taxon>Vibrionales</taxon>
        <taxon>Vibrionaceae</taxon>
        <taxon>Veronia</taxon>
    </lineage>
</organism>
<sequence>MRIPIFLCASWISFSGFCSSNASFPDDIENMVRVKQSIIPGRDVVLPESTPTFLQETVKMYNWINNGQGTTINIFVPENKVSAYKTHGPYEDGVTAVAIYEDQDIIFVTEHLAGEPLYGTYDRLGNDISHTHPSFNVSTCNACHNGYRDICRGGTCATPIIDVFKPKK</sequence>
<accession>A0A1C3EQY7</accession>
<evidence type="ECO:0000313" key="3">
    <source>
        <dbReference type="Proteomes" id="UP000094936"/>
    </source>
</evidence>
<dbReference type="STRING" id="1080227.A8L45_03100"/>
<evidence type="ECO:0000313" key="2">
    <source>
        <dbReference type="EMBL" id="ODA35622.1"/>
    </source>
</evidence>
<feature type="chain" id="PRO_5008673327" description="Cytochrome P460 domain-containing protein" evidence="1">
    <location>
        <begin position="23"/>
        <end position="168"/>
    </location>
</feature>
<reference evidence="2 3" key="1">
    <citation type="submission" date="2016-05" db="EMBL/GenBank/DDBJ databases">
        <title>Genomic Taxonomy of the Vibrionaceae.</title>
        <authorList>
            <person name="Gomez-Gil B."/>
            <person name="Enciso-Ibarra J."/>
        </authorList>
    </citation>
    <scope>NUCLEOTIDE SEQUENCE [LARGE SCALE GENOMIC DNA]</scope>
    <source>
        <strain evidence="2 3">CAIM 1920</strain>
    </source>
</reference>
<dbReference type="EMBL" id="LYBM01000003">
    <property type="protein sequence ID" value="ODA35622.1"/>
    <property type="molecule type" value="Genomic_DNA"/>
</dbReference>
<dbReference type="RefSeq" id="WP_068899116.1">
    <property type="nucleotide sequence ID" value="NZ_JBHUIF010000020.1"/>
</dbReference>
<proteinExistence type="predicted"/>
<feature type="signal peptide" evidence="1">
    <location>
        <begin position="1"/>
        <end position="22"/>
    </location>
</feature>
<keyword evidence="3" id="KW-1185">Reference proteome</keyword>
<gene>
    <name evidence="2" type="ORF">A8L45_03100</name>
</gene>
<dbReference type="OrthoDB" id="6384566at2"/>